<feature type="coiled-coil region" evidence="1">
    <location>
        <begin position="80"/>
        <end position="107"/>
    </location>
</feature>
<protein>
    <submittedName>
        <fullName evidence="2">Uncharacterized protein</fullName>
    </submittedName>
</protein>
<reference evidence="2 3" key="1">
    <citation type="submission" date="2019-03" db="EMBL/GenBank/DDBJ databases">
        <title>Root nodule microbial communities of legume samples collected from USA, Mexico and Botswana.</title>
        <authorList>
            <person name="Hirsch A."/>
        </authorList>
    </citation>
    <scope>NUCLEOTIDE SEQUENCE [LARGE SCALE GENOMIC DNA]</scope>
    <source>
        <strain evidence="2 3">55</strain>
    </source>
</reference>
<evidence type="ECO:0000313" key="3">
    <source>
        <dbReference type="Proteomes" id="UP000295805"/>
    </source>
</evidence>
<keyword evidence="1" id="KW-0175">Coiled coil</keyword>
<dbReference type="EMBL" id="SMCX01000024">
    <property type="protein sequence ID" value="TCW21379.1"/>
    <property type="molecule type" value="Genomic_DNA"/>
</dbReference>
<dbReference type="AlphaFoldDB" id="A0A4R3ZN62"/>
<dbReference type="GeneID" id="89532343"/>
<proteinExistence type="predicted"/>
<name>A0A4R3ZN62_9ACTN</name>
<dbReference type="RefSeq" id="WP_131886299.1">
    <property type="nucleotide sequence ID" value="NZ_CP143054.1"/>
</dbReference>
<accession>A0A4R3ZN62</accession>
<sequence length="230" mass="24145">MSPHPSDHVVAALVRNARLGAAATPQQPARTRSVGSHSARQCTVGRLVVEAARADTGVSEEVAAARREIIAAEFERRRLIEAAEQTRRQAELDLGRAERERDDAVRQARQQGGPTPDFLTLALIAAATFEITDSDLEHVIDAAVTDHPDLTDADVSALTGDRHVGLSPEQLSAELAATGASQTVANGLIDTGVATVAPAELIAHSVSISPAPEVAENVIPTPETAPEAEQ</sequence>
<dbReference type="Proteomes" id="UP000295805">
    <property type="component" value="Unassembled WGS sequence"/>
</dbReference>
<evidence type="ECO:0000256" key="1">
    <source>
        <dbReference type="SAM" id="Coils"/>
    </source>
</evidence>
<organism evidence="2 3">
    <name type="scientific">Dietzia cinnamea</name>
    <dbReference type="NCBI Taxonomy" id="321318"/>
    <lineage>
        <taxon>Bacteria</taxon>
        <taxon>Bacillati</taxon>
        <taxon>Actinomycetota</taxon>
        <taxon>Actinomycetes</taxon>
        <taxon>Mycobacteriales</taxon>
        <taxon>Dietziaceae</taxon>
        <taxon>Dietzia</taxon>
    </lineage>
</organism>
<comment type="caution">
    <text evidence="2">The sequence shown here is derived from an EMBL/GenBank/DDBJ whole genome shotgun (WGS) entry which is preliminary data.</text>
</comment>
<evidence type="ECO:0000313" key="2">
    <source>
        <dbReference type="EMBL" id="TCW21379.1"/>
    </source>
</evidence>
<gene>
    <name evidence="2" type="ORF">EDD19_12432</name>
</gene>